<feature type="domain" description="Nose resistant-to-fluoxetine protein N-terminal" evidence="3">
    <location>
        <begin position="121"/>
        <end position="270"/>
    </location>
</feature>
<feature type="transmembrane region" description="Helical" evidence="1">
    <location>
        <begin position="386"/>
        <end position="406"/>
    </location>
</feature>
<protein>
    <recommendedName>
        <fullName evidence="3">Nose resistant-to-fluoxetine protein N-terminal domain-containing protein</fullName>
    </recommendedName>
</protein>
<keyword evidence="1" id="KW-0472">Membrane</keyword>
<dbReference type="Proteomes" id="UP001516400">
    <property type="component" value="Unassembled WGS sequence"/>
</dbReference>
<keyword evidence="1" id="KW-0812">Transmembrane</keyword>
<dbReference type="InterPro" id="IPR052728">
    <property type="entry name" value="O2_lipid_transport_reg"/>
</dbReference>
<dbReference type="PANTHER" id="PTHR11161:SF4">
    <property type="entry name" value="DROP DEAD"/>
    <property type="match status" value="1"/>
</dbReference>
<reference evidence="4 5" key="1">
    <citation type="journal article" date="2021" name="BMC Biol.">
        <title>Horizontally acquired antibacterial genes associated with adaptive radiation of ladybird beetles.</title>
        <authorList>
            <person name="Li H.S."/>
            <person name="Tang X.F."/>
            <person name="Huang Y.H."/>
            <person name="Xu Z.Y."/>
            <person name="Chen M.L."/>
            <person name="Du X.Y."/>
            <person name="Qiu B.Y."/>
            <person name="Chen P.T."/>
            <person name="Zhang W."/>
            <person name="Slipinski A."/>
            <person name="Escalona H.E."/>
            <person name="Waterhouse R.M."/>
            <person name="Zwick A."/>
            <person name="Pang H."/>
        </authorList>
    </citation>
    <scope>NUCLEOTIDE SEQUENCE [LARGE SCALE GENOMIC DNA]</scope>
    <source>
        <strain evidence="4">SYSU2018</strain>
    </source>
</reference>
<keyword evidence="5" id="KW-1185">Reference proteome</keyword>
<feature type="transmembrane region" description="Helical" evidence="1">
    <location>
        <begin position="491"/>
        <end position="509"/>
    </location>
</feature>
<dbReference type="InterPro" id="IPR002656">
    <property type="entry name" value="Acyl_transf_3_dom"/>
</dbReference>
<gene>
    <name evidence="4" type="ORF">HHI36_004033</name>
</gene>
<evidence type="ECO:0000256" key="1">
    <source>
        <dbReference type="SAM" id="Phobius"/>
    </source>
</evidence>
<feature type="transmembrane region" description="Helical" evidence="1">
    <location>
        <begin position="560"/>
        <end position="581"/>
    </location>
</feature>
<feature type="transmembrane region" description="Helical" evidence="1">
    <location>
        <begin position="626"/>
        <end position="646"/>
    </location>
</feature>
<feature type="transmembrane region" description="Helical" evidence="1">
    <location>
        <begin position="516"/>
        <end position="533"/>
    </location>
</feature>
<accession>A0ABD2NQL0</accession>
<dbReference type="EMBL" id="JABFTP020000144">
    <property type="protein sequence ID" value="KAL3280802.1"/>
    <property type="molecule type" value="Genomic_DNA"/>
</dbReference>
<feature type="transmembrane region" description="Helical" evidence="1">
    <location>
        <begin position="708"/>
        <end position="726"/>
    </location>
</feature>
<feature type="transmembrane region" description="Helical" evidence="1">
    <location>
        <begin position="426"/>
        <end position="446"/>
    </location>
</feature>
<keyword evidence="1" id="KW-1133">Transmembrane helix</keyword>
<sequence>MKSVSFAFIVTLYFVCTHINCNINSNYIDNKRSIFNKTSDLLLHKVLVPLALHDNNATSAGLEIDLKEVLTDEDAVAKNCLKNMTDCMEKYPHYRDTTDYLKKYLLSTMPPFDLSKTRGVSTKCKLQSKKYIEDLAEFKYWALQMYDGSAKIPSGLLNGNVNQLGDFDICLKSHSEEENIYGQYCLASFQIDAPESPYLSALHRLLQSHAHFKSRLEDPGHRVPRYSSINWALCVPDGCTSQDVQLAIQQNLGNLFRNTDLKIRSEVKSSMCQTSKPRDLPWSSIIGMAFFVGFAIFVGFATFYDYIAIENANEYITAFSLKKNCHSLFEMKRDDNIKAVHGIRFLNSFLLLLSHKSMAIFFIPYTNRTSMIEFISRRWTVIARAASLYTDPFIMIAGTLTAYSLFGKLERTNKINIRQEYISRLFRILPTFAALIAFCTFVLPWLDSGPMWNQVVYHHSEICKKNWWMNFLFIHNYFGFGEMCLTHTHHIGIDTQLFFISPFLILLLWKYPKMGLGILISLATGSTILRYYVTYTKRLSNYIHFGTSIQQLFDTADNMYILPIHRLTVYIIGILLGYYLRKMKHFRLSKLQIRIGNSIALVSCLGSLLGPAFMGKITYLYNPVDAAWYAAFAPILWCTSFAWIIFSVHVGYEDRVGKFFSWPIFSLWTKISYTVYLTQFPIFFYNVGKNRSAEEYSFWRTNINVHESIVIVIVSTILTLLFEMPFQNIRNILLKNDGRKIIQMGETGLQEKKIT</sequence>
<evidence type="ECO:0000259" key="3">
    <source>
        <dbReference type="SMART" id="SM00703"/>
    </source>
</evidence>
<evidence type="ECO:0000313" key="4">
    <source>
        <dbReference type="EMBL" id="KAL3280802.1"/>
    </source>
</evidence>
<feature type="transmembrane region" description="Helical" evidence="1">
    <location>
        <begin position="593"/>
        <end position="614"/>
    </location>
</feature>
<feature type="signal peptide" evidence="2">
    <location>
        <begin position="1"/>
        <end position="21"/>
    </location>
</feature>
<feature type="transmembrane region" description="Helical" evidence="1">
    <location>
        <begin position="280"/>
        <end position="304"/>
    </location>
</feature>
<evidence type="ECO:0000313" key="5">
    <source>
        <dbReference type="Proteomes" id="UP001516400"/>
    </source>
</evidence>
<feature type="chain" id="PRO_5044802994" description="Nose resistant-to-fluoxetine protein N-terminal domain-containing protein" evidence="2">
    <location>
        <begin position="22"/>
        <end position="755"/>
    </location>
</feature>
<organism evidence="4 5">
    <name type="scientific">Cryptolaemus montrouzieri</name>
    <dbReference type="NCBI Taxonomy" id="559131"/>
    <lineage>
        <taxon>Eukaryota</taxon>
        <taxon>Metazoa</taxon>
        <taxon>Ecdysozoa</taxon>
        <taxon>Arthropoda</taxon>
        <taxon>Hexapoda</taxon>
        <taxon>Insecta</taxon>
        <taxon>Pterygota</taxon>
        <taxon>Neoptera</taxon>
        <taxon>Endopterygota</taxon>
        <taxon>Coleoptera</taxon>
        <taxon>Polyphaga</taxon>
        <taxon>Cucujiformia</taxon>
        <taxon>Coccinelloidea</taxon>
        <taxon>Coccinellidae</taxon>
        <taxon>Scymninae</taxon>
        <taxon>Scymnini</taxon>
        <taxon>Cryptolaemus</taxon>
    </lineage>
</organism>
<dbReference type="InterPro" id="IPR006621">
    <property type="entry name" value="Nose-resist-to-fluoxetine_N"/>
</dbReference>
<comment type="caution">
    <text evidence="4">The sequence shown here is derived from an EMBL/GenBank/DDBJ whole genome shotgun (WGS) entry which is preliminary data.</text>
</comment>
<dbReference type="Pfam" id="PF20146">
    <property type="entry name" value="NRF"/>
    <property type="match status" value="1"/>
</dbReference>
<dbReference type="Pfam" id="PF01757">
    <property type="entry name" value="Acyl_transf_3"/>
    <property type="match status" value="1"/>
</dbReference>
<name>A0ABD2NQL0_9CUCU</name>
<dbReference type="AlphaFoldDB" id="A0ABD2NQL0"/>
<dbReference type="PANTHER" id="PTHR11161">
    <property type="entry name" value="O-ACYLTRANSFERASE"/>
    <property type="match status" value="1"/>
</dbReference>
<dbReference type="SMART" id="SM00703">
    <property type="entry name" value="NRF"/>
    <property type="match status" value="1"/>
</dbReference>
<keyword evidence="2" id="KW-0732">Signal</keyword>
<evidence type="ECO:0000256" key="2">
    <source>
        <dbReference type="SAM" id="SignalP"/>
    </source>
</evidence>
<feature type="transmembrane region" description="Helical" evidence="1">
    <location>
        <begin position="667"/>
        <end position="688"/>
    </location>
</feature>
<feature type="transmembrane region" description="Helical" evidence="1">
    <location>
        <begin position="345"/>
        <end position="366"/>
    </location>
</feature>
<proteinExistence type="predicted"/>